<dbReference type="EMBL" id="AHOR02000012">
    <property type="protein sequence ID" value="EMF83697.1"/>
    <property type="molecule type" value="Genomic_DNA"/>
</dbReference>
<gene>
    <name evidence="1" type="ORF">LEP1GSC188_1170</name>
</gene>
<dbReference type="AlphaFoldDB" id="M3FTV9"/>
<evidence type="ECO:0000313" key="2">
    <source>
        <dbReference type="Proteomes" id="UP000011770"/>
    </source>
</evidence>
<reference evidence="1 2" key="1">
    <citation type="submission" date="2013-01" db="EMBL/GenBank/DDBJ databases">
        <authorList>
            <person name="Harkins D.M."/>
            <person name="Durkin A.S."/>
            <person name="Brinkac L.M."/>
            <person name="Haft D.H."/>
            <person name="Selengut J.D."/>
            <person name="Sanka R."/>
            <person name="DePew J."/>
            <person name="Purushe J."/>
            <person name="Tulsiani S.M."/>
            <person name="Graham G.C."/>
            <person name="Burns M.-A."/>
            <person name="Dohnt M.F."/>
            <person name="Smythe L.D."/>
            <person name="McKay D.B."/>
            <person name="Craig S.B."/>
            <person name="Vinetz J.M."/>
            <person name="Sutton G.G."/>
            <person name="Nierman W.C."/>
            <person name="Fouts D.E."/>
        </authorList>
    </citation>
    <scope>NUCLEOTIDE SEQUENCE [LARGE SCALE GENOMIC DNA]</scope>
    <source>
        <strain evidence="1 2">LT2116</strain>
    </source>
</reference>
<proteinExistence type="predicted"/>
<organism evidence="1 2">
    <name type="scientific">Leptospira weilii serovar Topaz str. LT2116</name>
    <dbReference type="NCBI Taxonomy" id="1088540"/>
    <lineage>
        <taxon>Bacteria</taxon>
        <taxon>Pseudomonadati</taxon>
        <taxon>Spirochaetota</taxon>
        <taxon>Spirochaetia</taxon>
        <taxon>Leptospirales</taxon>
        <taxon>Leptospiraceae</taxon>
        <taxon>Leptospira</taxon>
    </lineage>
</organism>
<evidence type="ECO:0000313" key="1">
    <source>
        <dbReference type="EMBL" id="EMF83697.1"/>
    </source>
</evidence>
<name>M3FTV9_9LEPT</name>
<protein>
    <submittedName>
        <fullName evidence="1">Uncharacterized protein</fullName>
    </submittedName>
</protein>
<accession>M3FTV9</accession>
<dbReference type="Proteomes" id="UP000011770">
    <property type="component" value="Unassembled WGS sequence"/>
</dbReference>
<comment type="caution">
    <text evidence="1">The sequence shown here is derived from an EMBL/GenBank/DDBJ whole genome shotgun (WGS) entry which is preliminary data.</text>
</comment>
<sequence length="222" mass="25455">MKKYSPMRYMRITPASNTTAAGSSGDLGTFPFSRSSLLLRSDPGSVRPSSSAANNCRWILKSAAVGVIVGVPRNRAIHRERDCQRAAKPCEWFPTKLEKRAIHRERDCQRAAKPCEWFPTKLEKRAIHRERDCQRAAKPCEWFPTKLEKRAIHRERDCQRAAKPCEWFPTKLEKRGVTSILQKASEVLQNLRTTIRIFLLTSRVPFFQKVIFIVSAILEASD</sequence>